<dbReference type="EMBL" id="BJYV01000039">
    <property type="protein sequence ID" value="GEO24143.1"/>
    <property type="molecule type" value="Genomic_DNA"/>
</dbReference>
<reference evidence="2 3" key="1">
    <citation type="submission" date="2019-07" db="EMBL/GenBank/DDBJ databases">
        <title>Whole genome shotgun sequence of Cyclobacterium qasimii NBRC 106168.</title>
        <authorList>
            <person name="Hosoyama A."/>
            <person name="Uohara A."/>
            <person name="Ohji S."/>
            <person name="Ichikawa N."/>
        </authorList>
    </citation>
    <scope>NUCLEOTIDE SEQUENCE [LARGE SCALE GENOMIC DNA]</scope>
    <source>
        <strain evidence="2 3">NBRC 106168</strain>
    </source>
</reference>
<dbReference type="Pfam" id="PF14362">
    <property type="entry name" value="DUF4407"/>
    <property type="match status" value="1"/>
</dbReference>
<feature type="transmembrane region" description="Helical" evidence="1">
    <location>
        <begin position="28"/>
        <end position="50"/>
    </location>
</feature>
<dbReference type="Proteomes" id="UP000321301">
    <property type="component" value="Unassembled WGS sequence"/>
</dbReference>
<keyword evidence="1" id="KW-0812">Transmembrane</keyword>
<feature type="transmembrane region" description="Helical" evidence="1">
    <location>
        <begin position="56"/>
        <end position="75"/>
    </location>
</feature>
<evidence type="ECO:0000256" key="1">
    <source>
        <dbReference type="SAM" id="Phobius"/>
    </source>
</evidence>
<dbReference type="InterPro" id="IPR025519">
    <property type="entry name" value="DUF4407"/>
</dbReference>
<sequence length="332" mass="37832">MTIQFFSKIFGYDLEMVKRQPTASRQKIVTMGSLMLIPIMLWMFSGFYISRHLMDTGLLSSLAVALVLGLIIGIVDRSFIATPKMKGGYLLLVYRLGFAVITTILGALAIDLMVFAGDLEEYRSTQQETALETEKESYIERHLDSREVLVMDLEKAKSTEERDKQSYLDEMEGVGGTGTYGEGKVALAKKKMATKAEIETERTRERLEAFDKKLEKDAESHAKKVTEKSDAAILSKIEDLHAYLKDRPIGELIYWVFFLFIFFLEGAFVVYKFAASKSLFEDMLLAEEEIGLYRLMQLRERRRKYSDEDALLGHSASTLRKMADTAPSRRII</sequence>
<organism evidence="2 3">
    <name type="scientific">Cyclobacterium qasimii</name>
    <dbReference type="NCBI Taxonomy" id="1350429"/>
    <lineage>
        <taxon>Bacteria</taxon>
        <taxon>Pseudomonadati</taxon>
        <taxon>Bacteroidota</taxon>
        <taxon>Cytophagia</taxon>
        <taxon>Cytophagales</taxon>
        <taxon>Cyclobacteriaceae</taxon>
        <taxon>Cyclobacterium</taxon>
    </lineage>
</organism>
<feature type="transmembrane region" description="Helical" evidence="1">
    <location>
        <begin position="252"/>
        <end position="274"/>
    </location>
</feature>
<keyword evidence="1" id="KW-1133">Transmembrane helix</keyword>
<name>A0A512CIW0_9BACT</name>
<gene>
    <name evidence="2" type="ORF">CQA01_46770</name>
</gene>
<feature type="transmembrane region" description="Helical" evidence="1">
    <location>
        <begin position="87"/>
        <end position="110"/>
    </location>
</feature>
<dbReference type="RefSeq" id="WP_020893834.1">
    <property type="nucleotide sequence ID" value="NZ_BJYV01000039.1"/>
</dbReference>
<accession>A0A512CIW0</accession>
<protein>
    <recommendedName>
        <fullName evidence="4">DUF4407 domain-containing protein</fullName>
    </recommendedName>
</protein>
<comment type="caution">
    <text evidence="2">The sequence shown here is derived from an EMBL/GenBank/DDBJ whole genome shotgun (WGS) entry which is preliminary data.</text>
</comment>
<evidence type="ECO:0000313" key="2">
    <source>
        <dbReference type="EMBL" id="GEO24143.1"/>
    </source>
</evidence>
<evidence type="ECO:0008006" key="4">
    <source>
        <dbReference type="Google" id="ProtNLM"/>
    </source>
</evidence>
<keyword evidence="1" id="KW-0472">Membrane</keyword>
<keyword evidence="3" id="KW-1185">Reference proteome</keyword>
<proteinExistence type="predicted"/>
<evidence type="ECO:0000313" key="3">
    <source>
        <dbReference type="Proteomes" id="UP000321301"/>
    </source>
</evidence>
<dbReference type="AlphaFoldDB" id="A0A512CIW0"/>